<keyword evidence="9" id="KW-1185">Reference proteome</keyword>
<feature type="binding site" evidence="5">
    <location>
        <position position="343"/>
    </location>
    <ligand>
        <name>Zn(2+)</name>
        <dbReference type="ChEBI" id="CHEBI:29105"/>
    </ligand>
</feature>
<dbReference type="GO" id="GO:0009744">
    <property type="term" value="P:response to sucrose"/>
    <property type="evidence" value="ECO:0007669"/>
    <property type="project" value="UniProtKB-ARBA"/>
</dbReference>
<evidence type="ECO:0000256" key="2">
    <source>
        <dbReference type="ARBA" id="ARBA00022692"/>
    </source>
</evidence>
<evidence type="ECO:0000256" key="7">
    <source>
        <dbReference type="SAM" id="Phobius"/>
    </source>
</evidence>
<dbReference type="PANTHER" id="PTHR20855:SF115">
    <property type="entry name" value="HEPTAHELICAL TRANSMEMBRANE PROTEIN 1"/>
    <property type="match status" value="1"/>
</dbReference>
<feature type="compositionally biased region" description="Basic residues" evidence="6">
    <location>
        <begin position="1"/>
        <end position="10"/>
    </location>
</feature>
<comment type="caution">
    <text evidence="8">The sequence shown here is derived from an EMBL/GenBank/DDBJ whole genome shotgun (WGS) entry which is preliminary data.</text>
</comment>
<feature type="transmembrane region" description="Helical" evidence="7">
    <location>
        <begin position="91"/>
        <end position="112"/>
    </location>
</feature>
<dbReference type="InterPro" id="IPR004254">
    <property type="entry name" value="AdipoR/HlyIII-related"/>
</dbReference>
<keyword evidence="2 7" id="KW-0812">Transmembrane</keyword>
<gene>
    <name evidence="8" type="ORF">Nepgr_020820</name>
</gene>
<keyword evidence="4 7" id="KW-0472">Membrane</keyword>
<evidence type="ECO:0000256" key="1">
    <source>
        <dbReference type="ARBA" id="ARBA00004141"/>
    </source>
</evidence>
<accession>A0AAD3SYE7</accession>
<comment type="subcellular location">
    <subcellularLocation>
        <location evidence="1">Membrane</location>
        <topology evidence="1">Multi-pass membrane protein</topology>
    </subcellularLocation>
</comment>
<dbReference type="AlphaFoldDB" id="A0AAD3SYE7"/>
<feature type="binding site" evidence="5">
    <location>
        <position position="339"/>
    </location>
    <ligand>
        <name>Zn(2+)</name>
        <dbReference type="ChEBI" id="CHEBI:29105"/>
    </ligand>
</feature>
<feature type="transmembrane region" description="Helical" evidence="7">
    <location>
        <begin position="212"/>
        <end position="231"/>
    </location>
</feature>
<keyword evidence="5" id="KW-0862">Zinc</keyword>
<evidence type="ECO:0008006" key="10">
    <source>
        <dbReference type="Google" id="ProtNLM"/>
    </source>
</evidence>
<feature type="transmembrane region" description="Helical" evidence="7">
    <location>
        <begin position="341"/>
        <end position="361"/>
    </location>
</feature>
<dbReference type="Proteomes" id="UP001279734">
    <property type="component" value="Unassembled WGS sequence"/>
</dbReference>
<keyword evidence="5" id="KW-0479">Metal-binding</keyword>
<evidence type="ECO:0000313" key="8">
    <source>
        <dbReference type="EMBL" id="GMH18979.1"/>
    </source>
</evidence>
<feature type="compositionally biased region" description="Basic and acidic residues" evidence="6">
    <location>
        <begin position="25"/>
        <end position="43"/>
    </location>
</feature>
<feature type="transmembrane region" description="Helical" evidence="7">
    <location>
        <begin position="174"/>
        <end position="196"/>
    </location>
</feature>
<dbReference type="GO" id="GO:0038023">
    <property type="term" value="F:signaling receptor activity"/>
    <property type="evidence" value="ECO:0007669"/>
    <property type="project" value="TreeGrafter"/>
</dbReference>
<keyword evidence="3 7" id="KW-1133">Transmembrane helix</keyword>
<dbReference type="PANTHER" id="PTHR20855">
    <property type="entry name" value="ADIPOR/PROGESTIN RECEPTOR-RELATED"/>
    <property type="match status" value="1"/>
</dbReference>
<feature type="transmembrane region" description="Helical" evidence="7">
    <location>
        <begin position="237"/>
        <end position="257"/>
    </location>
</feature>
<dbReference type="GO" id="GO:0046872">
    <property type="term" value="F:metal ion binding"/>
    <property type="evidence" value="ECO:0007669"/>
    <property type="project" value="UniProtKB-KW"/>
</dbReference>
<dbReference type="GO" id="GO:0016020">
    <property type="term" value="C:membrane"/>
    <property type="evidence" value="ECO:0007669"/>
    <property type="project" value="UniProtKB-SubCell"/>
</dbReference>
<dbReference type="EMBL" id="BSYO01000020">
    <property type="protein sequence ID" value="GMH18979.1"/>
    <property type="molecule type" value="Genomic_DNA"/>
</dbReference>
<reference evidence="8" key="1">
    <citation type="submission" date="2023-05" db="EMBL/GenBank/DDBJ databases">
        <title>Nepenthes gracilis genome sequencing.</title>
        <authorList>
            <person name="Fukushima K."/>
        </authorList>
    </citation>
    <scope>NUCLEOTIDE SEQUENCE</scope>
    <source>
        <strain evidence="8">SING2019-196</strain>
    </source>
</reference>
<organism evidence="8 9">
    <name type="scientific">Nepenthes gracilis</name>
    <name type="common">Slender pitcher plant</name>
    <dbReference type="NCBI Taxonomy" id="150966"/>
    <lineage>
        <taxon>Eukaryota</taxon>
        <taxon>Viridiplantae</taxon>
        <taxon>Streptophyta</taxon>
        <taxon>Embryophyta</taxon>
        <taxon>Tracheophyta</taxon>
        <taxon>Spermatophyta</taxon>
        <taxon>Magnoliopsida</taxon>
        <taxon>eudicotyledons</taxon>
        <taxon>Gunneridae</taxon>
        <taxon>Pentapetalae</taxon>
        <taxon>Caryophyllales</taxon>
        <taxon>Nepenthaceae</taxon>
        <taxon>Nepenthes</taxon>
    </lineage>
</organism>
<evidence type="ECO:0000256" key="5">
    <source>
        <dbReference type="PIRSR" id="PIRSR604254-1"/>
    </source>
</evidence>
<dbReference type="Pfam" id="PF03006">
    <property type="entry name" value="HlyIII"/>
    <property type="match status" value="1"/>
</dbReference>
<evidence type="ECO:0000256" key="6">
    <source>
        <dbReference type="SAM" id="MobiDB-lite"/>
    </source>
</evidence>
<proteinExistence type="predicted"/>
<name>A0AAD3SYE7_NEPGR</name>
<sequence length="374" mass="42800">MNSTKRRGSWKRREEQMDESTVATHNHDDHRRSERKDGEETKSRGKSYRLLTFDEVPDYMKDNEFIRKYYRGEWPLKHLLLSLFRWHNETLNIWTHLMGFALFLGLVAVNLVHAHQVVDLFGIFRYFTNGTETNLSYNSGEIEETMKLHGAVKQHHLNHLGYNSMPVEIAAAQWPFYTFMGGAILCLLSSTTYHLFSCHSHHLSLLLSRADYAGIAVMIVASFFPPIYYIFQCQPHWQIAYLSVITLIGIFTVAALLSPPLSSGKYRVFRTLLFSSMGLFGLIPAVHATVVNWDNPRRNTIVAYELFMAFFYLVGAGFYASRVPERFKPGFFDVAGQSHQIFHVLVVLGALAHYGAVLVLLDYRDVVGCDTTLG</sequence>
<evidence type="ECO:0000256" key="4">
    <source>
        <dbReference type="ARBA" id="ARBA00023136"/>
    </source>
</evidence>
<dbReference type="GO" id="GO:0009725">
    <property type="term" value="P:response to hormone"/>
    <property type="evidence" value="ECO:0007669"/>
    <property type="project" value="TreeGrafter"/>
</dbReference>
<feature type="transmembrane region" description="Helical" evidence="7">
    <location>
        <begin position="269"/>
        <end position="289"/>
    </location>
</feature>
<feature type="region of interest" description="Disordered" evidence="6">
    <location>
        <begin position="1"/>
        <end position="43"/>
    </location>
</feature>
<feature type="binding site" evidence="5">
    <location>
        <position position="194"/>
    </location>
    <ligand>
        <name>Zn(2+)</name>
        <dbReference type="ChEBI" id="CHEBI:29105"/>
    </ligand>
</feature>
<evidence type="ECO:0000256" key="3">
    <source>
        <dbReference type="ARBA" id="ARBA00022989"/>
    </source>
</evidence>
<feature type="transmembrane region" description="Helical" evidence="7">
    <location>
        <begin position="301"/>
        <end position="320"/>
    </location>
</feature>
<protein>
    <recommendedName>
        <fullName evidence="10">Heptahelical transmembrane protein 1</fullName>
    </recommendedName>
</protein>
<evidence type="ECO:0000313" key="9">
    <source>
        <dbReference type="Proteomes" id="UP001279734"/>
    </source>
</evidence>